<protein>
    <submittedName>
        <fullName evidence="6">Patatin family protein</fullName>
    </submittedName>
</protein>
<name>A0A263BU28_9BACI</name>
<keyword evidence="3 4" id="KW-0443">Lipid metabolism</keyword>
<dbReference type="Gene3D" id="3.40.1090.10">
    <property type="entry name" value="Cytosolic phospholipase A2 catalytic domain"/>
    <property type="match status" value="2"/>
</dbReference>
<dbReference type="InterPro" id="IPR016035">
    <property type="entry name" value="Acyl_Trfase/lysoPLipase"/>
</dbReference>
<gene>
    <name evidence="6" type="ORF">CIB95_06940</name>
</gene>
<dbReference type="Proteomes" id="UP000217083">
    <property type="component" value="Unassembled WGS sequence"/>
</dbReference>
<evidence type="ECO:0000313" key="7">
    <source>
        <dbReference type="Proteomes" id="UP000217083"/>
    </source>
</evidence>
<accession>A0A263BU28</accession>
<dbReference type="PANTHER" id="PTHR14226">
    <property type="entry name" value="NEUROPATHY TARGET ESTERASE/SWISS CHEESE D.MELANOGASTER"/>
    <property type="match status" value="1"/>
</dbReference>
<dbReference type="GO" id="GO:0016042">
    <property type="term" value="P:lipid catabolic process"/>
    <property type="evidence" value="ECO:0007669"/>
    <property type="project" value="UniProtKB-UniRule"/>
</dbReference>
<feature type="short sequence motif" description="DGA/G" evidence="4">
    <location>
        <begin position="160"/>
        <end position="162"/>
    </location>
</feature>
<comment type="caution">
    <text evidence="6">The sequence shown here is derived from an EMBL/GenBank/DDBJ whole genome shotgun (WGS) entry which is preliminary data.</text>
</comment>
<feature type="short sequence motif" description="GXGXXG" evidence="4">
    <location>
        <begin position="10"/>
        <end position="15"/>
    </location>
</feature>
<dbReference type="InterPro" id="IPR045943">
    <property type="entry name" value="DUF6363"/>
</dbReference>
<dbReference type="InterPro" id="IPR037483">
    <property type="entry name" value="YjjU-like"/>
</dbReference>
<dbReference type="SUPFAM" id="SSF52151">
    <property type="entry name" value="FabD/lysophospholipase-like"/>
    <property type="match status" value="1"/>
</dbReference>
<dbReference type="CDD" id="cd07208">
    <property type="entry name" value="Pat_hypo_Ecoli_yjju_like"/>
    <property type="match status" value="1"/>
</dbReference>
<keyword evidence="1 4" id="KW-0378">Hydrolase</keyword>
<dbReference type="InterPro" id="IPR050301">
    <property type="entry name" value="NTE"/>
</dbReference>
<feature type="short sequence motif" description="GXSXG" evidence="4">
    <location>
        <begin position="37"/>
        <end position="41"/>
    </location>
</feature>
<keyword evidence="2 4" id="KW-0442">Lipid degradation</keyword>
<dbReference type="PANTHER" id="PTHR14226:SF25">
    <property type="entry name" value="PHOSPHOESTERASE"/>
    <property type="match status" value="1"/>
</dbReference>
<evidence type="ECO:0000256" key="4">
    <source>
        <dbReference type="PROSITE-ProRule" id="PRU01161"/>
    </source>
</evidence>
<feature type="domain" description="PNPLA" evidence="5">
    <location>
        <begin position="6"/>
        <end position="173"/>
    </location>
</feature>
<feature type="active site" description="Proton acceptor" evidence="4">
    <location>
        <position position="160"/>
    </location>
</feature>
<evidence type="ECO:0000256" key="2">
    <source>
        <dbReference type="ARBA" id="ARBA00022963"/>
    </source>
</evidence>
<dbReference type="PROSITE" id="PS51635">
    <property type="entry name" value="PNPLA"/>
    <property type="match status" value="1"/>
</dbReference>
<sequence length="305" mass="35386">MNKIGLVLEGGGMRGTYTAGVLEFLMDKNLYFPYVIGVSAGACNGSSYISRQKERNKIVNLEYVNQPQYLSARNFIKKQQLFDMDFIFEELPNIHVPFDYETFKYAKEQFIVGTTDISTGKPIYFSKEQYHDHIPLLLRASSSIPIVAPVVEFEDMKLLDGGIVDPIPIKKSELDGNSFNVVILTRNDDYVKKQTKMKWIAKRFYKEYPALIKVLEERHEIYNNTISYIKDQEEKGNIFVFRPSSRLKVSSIERNTAKLTELYYLGYKDAQTKYEHLLSWIKQRTIDTEEQKDSNHEKVAPIKVV</sequence>
<organism evidence="6 7">
    <name type="scientific">Lottiidibacillus patelloidae</name>
    <dbReference type="NCBI Taxonomy" id="2670334"/>
    <lineage>
        <taxon>Bacteria</taxon>
        <taxon>Bacillati</taxon>
        <taxon>Bacillota</taxon>
        <taxon>Bacilli</taxon>
        <taxon>Bacillales</taxon>
        <taxon>Bacillaceae</taxon>
        <taxon>Lottiidibacillus</taxon>
    </lineage>
</organism>
<evidence type="ECO:0000256" key="1">
    <source>
        <dbReference type="ARBA" id="ARBA00022801"/>
    </source>
</evidence>
<proteinExistence type="predicted"/>
<dbReference type="Pfam" id="PF01734">
    <property type="entry name" value="Patatin"/>
    <property type="match status" value="1"/>
</dbReference>
<evidence type="ECO:0000256" key="3">
    <source>
        <dbReference type="ARBA" id="ARBA00023098"/>
    </source>
</evidence>
<dbReference type="EMBL" id="NPIA01000003">
    <property type="protein sequence ID" value="OZM57195.1"/>
    <property type="molecule type" value="Genomic_DNA"/>
</dbReference>
<evidence type="ECO:0000313" key="6">
    <source>
        <dbReference type="EMBL" id="OZM57195.1"/>
    </source>
</evidence>
<reference evidence="6 7" key="2">
    <citation type="submission" date="2017-09" db="EMBL/GenBank/DDBJ databases">
        <title>Bacillus patelloidae sp. nov., isolated from the intestinal tract of a marine limpet.</title>
        <authorList>
            <person name="Liu R."/>
            <person name="Dong C."/>
            <person name="Shao Z."/>
        </authorList>
    </citation>
    <scope>NUCLEOTIDE SEQUENCE [LARGE SCALE GENOMIC DNA]</scope>
    <source>
        <strain evidence="6 7">SA5d-4</strain>
    </source>
</reference>
<dbReference type="AlphaFoldDB" id="A0A263BU28"/>
<feature type="active site" description="Nucleophile" evidence="4">
    <location>
        <position position="39"/>
    </location>
</feature>
<evidence type="ECO:0000259" key="5">
    <source>
        <dbReference type="PROSITE" id="PS51635"/>
    </source>
</evidence>
<keyword evidence="7" id="KW-1185">Reference proteome</keyword>
<dbReference type="GO" id="GO:0016787">
    <property type="term" value="F:hydrolase activity"/>
    <property type="evidence" value="ECO:0007669"/>
    <property type="project" value="UniProtKB-UniRule"/>
</dbReference>
<dbReference type="InterPro" id="IPR002641">
    <property type="entry name" value="PNPLA_dom"/>
</dbReference>
<dbReference type="Pfam" id="PF19890">
    <property type="entry name" value="DUF6363"/>
    <property type="match status" value="1"/>
</dbReference>
<reference evidence="7" key="1">
    <citation type="submission" date="2017-08" db="EMBL/GenBank/DDBJ databases">
        <authorList>
            <person name="Huang Z."/>
        </authorList>
    </citation>
    <scope>NUCLEOTIDE SEQUENCE [LARGE SCALE GENOMIC DNA]</scope>
    <source>
        <strain evidence="7">SA5d-4</strain>
    </source>
</reference>